<keyword evidence="2" id="KW-0479">Metal-binding</keyword>
<dbReference type="GO" id="GO:0009897">
    <property type="term" value="C:external side of plasma membrane"/>
    <property type="evidence" value="ECO:0007669"/>
    <property type="project" value="TreeGrafter"/>
</dbReference>
<evidence type="ECO:0000313" key="13">
    <source>
        <dbReference type="Ensembl" id="ENSAOWP00000007406.1"/>
    </source>
</evidence>
<dbReference type="InterPro" id="IPR028994">
    <property type="entry name" value="Integrin_alpha_N"/>
</dbReference>
<dbReference type="GO" id="GO:0098609">
    <property type="term" value="P:cell-cell adhesion"/>
    <property type="evidence" value="ECO:0007669"/>
    <property type="project" value="TreeGrafter"/>
</dbReference>
<keyword evidence="5" id="KW-0106">Calcium</keyword>
<keyword evidence="7 10" id="KW-0675">Receptor</keyword>
<dbReference type="GO" id="GO:0005178">
    <property type="term" value="F:integrin binding"/>
    <property type="evidence" value="ECO:0007669"/>
    <property type="project" value="TreeGrafter"/>
</dbReference>
<evidence type="ECO:0000256" key="4">
    <source>
        <dbReference type="ARBA" id="ARBA00022737"/>
    </source>
</evidence>
<evidence type="ECO:0000259" key="12">
    <source>
        <dbReference type="PROSITE" id="PS50234"/>
    </source>
</evidence>
<dbReference type="GO" id="GO:0046872">
    <property type="term" value="F:metal ion binding"/>
    <property type="evidence" value="ECO:0007669"/>
    <property type="project" value="UniProtKB-KW"/>
</dbReference>
<reference evidence="13" key="1">
    <citation type="submission" date="2025-08" db="UniProtKB">
        <authorList>
            <consortium name="Ensembl"/>
        </authorList>
    </citation>
    <scope>IDENTIFICATION</scope>
</reference>
<accession>A0A8B9PIS3</accession>
<keyword evidence="10" id="KW-0401">Integrin</keyword>
<dbReference type="AlphaFoldDB" id="A0A8B9PIS3"/>
<protein>
    <recommendedName>
        <fullName evidence="12">VWFA domain-containing protein</fullName>
    </recommendedName>
</protein>
<dbReference type="InterPro" id="IPR000413">
    <property type="entry name" value="Integrin_alpha"/>
</dbReference>
<dbReference type="InterPro" id="IPR002035">
    <property type="entry name" value="VWF_A"/>
</dbReference>
<dbReference type="PANTHER" id="PTHR23220:SF118">
    <property type="entry name" value="INTEGRIN ALPHA-X"/>
    <property type="match status" value="1"/>
</dbReference>
<sequence>MGQNGAKRGEMGQNSAKEPEPQIPLEPEPELEAANRLQLPPGATNNPVLISLTRSHPRGGACGPTAQRACGENMEVRGYCFRLATRERLPAALPGTALWGPYGVPMGRGRPGMGDRGALWGSTWNTTWTASGIRRVVRELFGPGQGARDGAHRVLIVVTDGQIYGDTLTYGDVIPEADRAGIIRYAIGVGSAFSQWNAQKELRDIASKPSKEHIFRVDNFNALQGIQNELKDKIFAIEGTQSSQSSSFQLEMAQEGFSALLTPEGPVLGAVGAYGWSGGVFLYGEAAEPTFVNVSQAARDMNDSYLGYAAESLTLGGARAFVLGAPRYRHVGKVVVVLRGPRGTWEPRADVLGQQVGSYFGAALCALDLAGAGSTDTVLVGAPMYYGAGSGGRVSVCTLARQGDELRCQRTLQGEPGHPFGRFGASLGRLGDVNGDGRDDVAVGAPLEDEERGAVYVFLGERGGLGPQYSQRIAGARFSSGPRHFGQAVSGGTDLTGDRLPDVAVGARGQVLLLRWGRAGGGAAVVVVAVVVGWTPPVTNLRQRRVPVTVTFLVPAVLSSAPVWENPRVVPSQVGAPRNPAVGQEGEGGGAPPGHRTPWPPPTSALCPPPQPELVQCRSTDPPGTVPSTPRLRERPVLVSPPPRGRARGGGSGRTPGRHPASPVPTRTAPWPPAGRSTARSRRWSPPGPWGSTSPGAWPSPGWPR</sequence>
<dbReference type="InterPro" id="IPR013519">
    <property type="entry name" value="Int_alpha_beta-p"/>
</dbReference>
<keyword evidence="3" id="KW-0732">Signal</keyword>
<dbReference type="Gene3D" id="2.60.40.1530">
    <property type="entry name" value="ntegrin, alpha v. Chain A, domain 4"/>
    <property type="match status" value="1"/>
</dbReference>
<keyword evidence="4" id="KW-0677">Repeat</keyword>
<dbReference type="Gene3D" id="2.130.10.130">
    <property type="entry name" value="Integrin alpha, N-terminal"/>
    <property type="match status" value="1"/>
</dbReference>
<feature type="repeat" description="FG-GAP" evidence="9">
    <location>
        <begin position="409"/>
        <end position="467"/>
    </location>
</feature>
<feature type="compositionally biased region" description="Low complexity" evidence="11">
    <location>
        <begin position="690"/>
        <end position="705"/>
    </location>
</feature>
<organism evidence="13 14">
    <name type="scientific">Apteryx owenii</name>
    <name type="common">Little spotted kiwi</name>
    <dbReference type="NCBI Taxonomy" id="8824"/>
    <lineage>
        <taxon>Eukaryota</taxon>
        <taxon>Metazoa</taxon>
        <taxon>Chordata</taxon>
        <taxon>Craniata</taxon>
        <taxon>Vertebrata</taxon>
        <taxon>Euteleostomi</taxon>
        <taxon>Archelosauria</taxon>
        <taxon>Archosauria</taxon>
        <taxon>Dinosauria</taxon>
        <taxon>Saurischia</taxon>
        <taxon>Theropoda</taxon>
        <taxon>Coelurosauria</taxon>
        <taxon>Aves</taxon>
        <taxon>Palaeognathae</taxon>
        <taxon>Apterygiformes</taxon>
        <taxon>Apterygidae</taxon>
        <taxon>Apteryx</taxon>
    </lineage>
</organism>
<dbReference type="SUPFAM" id="SSF69318">
    <property type="entry name" value="Integrin alpha N-terminal domain"/>
    <property type="match status" value="1"/>
</dbReference>
<evidence type="ECO:0000256" key="3">
    <source>
        <dbReference type="ARBA" id="ARBA00022729"/>
    </source>
</evidence>
<reference evidence="13" key="2">
    <citation type="submission" date="2025-09" db="UniProtKB">
        <authorList>
            <consortium name="Ensembl"/>
        </authorList>
    </citation>
    <scope>IDENTIFICATION</scope>
</reference>
<dbReference type="PANTHER" id="PTHR23220">
    <property type="entry name" value="INTEGRIN ALPHA"/>
    <property type="match status" value="1"/>
</dbReference>
<dbReference type="GO" id="GO:0033627">
    <property type="term" value="P:cell adhesion mediated by integrin"/>
    <property type="evidence" value="ECO:0007669"/>
    <property type="project" value="TreeGrafter"/>
</dbReference>
<name>A0A8B9PIS3_APTOW</name>
<dbReference type="GO" id="GO:0007160">
    <property type="term" value="P:cell-matrix adhesion"/>
    <property type="evidence" value="ECO:0007669"/>
    <property type="project" value="TreeGrafter"/>
</dbReference>
<feature type="region of interest" description="Disordered" evidence="11">
    <location>
        <begin position="569"/>
        <end position="705"/>
    </location>
</feature>
<keyword evidence="14" id="KW-1185">Reference proteome</keyword>
<comment type="subcellular location">
    <subcellularLocation>
        <location evidence="10">Membrane</location>
        <topology evidence="10">Single-pass type I membrane protein</topology>
    </subcellularLocation>
</comment>
<evidence type="ECO:0000256" key="11">
    <source>
        <dbReference type="SAM" id="MobiDB-lite"/>
    </source>
</evidence>
<comment type="similarity">
    <text evidence="1 10">Belongs to the integrin alpha chain family.</text>
</comment>
<dbReference type="PROSITE" id="PS50234">
    <property type="entry name" value="VWFA"/>
    <property type="match status" value="1"/>
</dbReference>
<dbReference type="SMART" id="SM00191">
    <property type="entry name" value="Int_alpha"/>
    <property type="match status" value="4"/>
</dbReference>
<evidence type="ECO:0000256" key="7">
    <source>
        <dbReference type="ARBA" id="ARBA00023170"/>
    </source>
</evidence>
<feature type="region of interest" description="Disordered" evidence="11">
    <location>
        <begin position="1"/>
        <end position="30"/>
    </location>
</feature>
<keyword evidence="8" id="KW-0325">Glycoprotein</keyword>
<evidence type="ECO:0000256" key="10">
    <source>
        <dbReference type="RuleBase" id="RU003762"/>
    </source>
</evidence>
<evidence type="ECO:0000256" key="1">
    <source>
        <dbReference type="ARBA" id="ARBA00008054"/>
    </source>
</evidence>
<dbReference type="Ensembl" id="ENSAOWT00000008386.1">
    <property type="protein sequence ID" value="ENSAOWP00000007406.1"/>
    <property type="gene ID" value="ENSAOWG00000005058.1"/>
</dbReference>
<dbReference type="Pfam" id="PF21520">
    <property type="entry name" value="ITGAX-like_Ig_3"/>
    <property type="match status" value="1"/>
</dbReference>
<evidence type="ECO:0000256" key="6">
    <source>
        <dbReference type="ARBA" id="ARBA00022889"/>
    </source>
</evidence>
<dbReference type="InterPro" id="IPR036465">
    <property type="entry name" value="vWFA_dom_sf"/>
</dbReference>
<dbReference type="GO" id="GO:0008305">
    <property type="term" value="C:integrin complex"/>
    <property type="evidence" value="ECO:0007669"/>
    <property type="project" value="InterPro"/>
</dbReference>
<dbReference type="PROSITE" id="PS51470">
    <property type="entry name" value="FG_GAP"/>
    <property type="match status" value="2"/>
</dbReference>
<evidence type="ECO:0000313" key="14">
    <source>
        <dbReference type="Proteomes" id="UP000694424"/>
    </source>
</evidence>
<evidence type="ECO:0000256" key="9">
    <source>
        <dbReference type="PROSITE-ProRule" id="PRU00803"/>
    </source>
</evidence>
<dbReference type="Proteomes" id="UP000694424">
    <property type="component" value="Unplaced"/>
</dbReference>
<dbReference type="InterPro" id="IPR013517">
    <property type="entry name" value="FG-GAP"/>
</dbReference>
<dbReference type="Pfam" id="PF01839">
    <property type="entry name" value="FG-GAP"/>
    <property type="match status" value="1"/>
</dbReference>
<proteinExistence type="inferred from homology"/>
<evidence type="ECO:0000256" key="5">
    <source>
        <dbReference type="ARBA" id="ARBA00022837"/>
    </source>
</evidence>
<keyword evidence="6 10" id="KW-0130">Cell adhesion</keyword>
<feature type="compositionally biased region" description="Pro residues" evidence="11">
    <location>
        <begin position="598"/>
        <end position="612"/>
    </location>
</feature>
<dbReference type="InterPro" id="IPR048633">
    <property type="entry name" value="ITGAX-like_Ig_3"/>
</dbReference>
<dbReference type="GO" id="GO:0007229">
    <property type="term" value="P:integrin-mediated signaling pathway"/>
    <property type="evidence" value="ECO:0007669"/>
    <property type="project" value="UniProtKB-KW"/>
</dbReference>
<dbReference type="PRINTS" id="PR01185">
    <property type="entry name" value="INTEGRINA"/>
</dbReference>
<dbReference type="Pfam" id="PF00092">
    <property type="entry name" value="VWA"/>
    <property type="match status" value="1"/>
</dbReference>
<evidence type="ECO:0000256" key="2">
    <source>
        <dbReference type="ARBA" id="ARBA00022723"/>
    </source>
</evidence>
<dbReference type="Gene3D" id="3.40.50.410">
    <property type="entry name" value="von Willebrand factor, type A domain"/>
    <property type="match status" value="1"/>
</dbReference>
<feature type="domain" description="VWFA" evidence="12">
    <location>
        <begin position="127"/>
        <end position="230"/>
    </location>
</feature>
<feature type="repeat" description="FG-GAP" evidence="9">
    <location>
        <begin position="346"/>
        <end position="406"/>
    </location>
</feature>
<evidence type="ECO:0000256" key="8">
    <source>
        <dbReference type="ARBA" id="ARBA00023180"/>
    </source>
</evidence>